<protein>
    <submittedName>
        <fullName evidence="2">Uncharacterized protein</fullName>
    </submittedName>
</protein>
<evidence type="ECO:0000313" key="2">
    <source>
        <dbReference type="EMBL" id="BBY01592.1"/>
    </source>
</evidence>
<accession>A0A7I7P0K4</accession>
<dbReference type="AlphaFoldDB" id="A0A7I7P0K4"/>
<gene>
    <name evidence="2" type="ORF">MSEO_20910</name>
</gene>
<name>A0A7I7P0K4_9MYCO</name>
<feature type="compositionally biased region" description="Basic and acidic residues" evidence="1">
    <location>
        <begin position="1"/>
        <end position="21"/>
    </location>
</feature>
<keyword evidence="3" id="KW-1185">Reference proteome</keyword>
<organism evidence="2 3">
    <name type="scientific">Mycobacterium seoulense</name>
    <dbReference type="NCBI Taxonomy" id="386911"/>
    <lineage>
        <taxon>Bacteria</taxon>
        <taxon>Bacillati</taxon>
        <taxon>Actinomycetota</taxon>
        <taxon>Actinomycetes</taxon>
        <taxon>Mycobacteriales</taxon>
        <taxon>Mycobacteriaceae</taxon>
        <taxon>Mycobacterium</taxon>
    </lineage>
</organism>
<feature type="region of interest" description="Disordered" evidence="1">
    <location>
        <begin position="1"/>
        <end position="22"/>
    </location>
</feature>
<evidence type="ECO:0000313" key="3">
    <source>
        <dbReference type="Proteomes" id="UP000466632"/>
    </source>
</evidence>
<sequence length="148" mass="15349">MARVDPAVRADRADPAARVDPRVGPVARAAPAIRADLRVDRADRADPADLVTSIIRVVPVGRADPGARGTEIHNVVTSAGPRGVTGRRLGDPGSRPVPTGTGRSRRPVATGDMARSTTGDTRRLPSGIPDSISGGSGSSESGFRCRQR</sequence>
<feature type="region of interest" description="Disordered" evidence="1">
    <location>
        <begin position="63"/>
        <end position="148"/>
    </location>
</feature>
<proteinExistence type="predicted"/>
<dbReference type="EMBL" id="AP022582">
    <property type="protein sequence ID" value="BBY01592.1"/>
    <property type="molecule type" value="Genomic_DNA"/>
</dbReference>
<feature type="compositionally biased region" description="Low complexity" evidence="1">
    <location>
        <begin position="125"/>
        <end position="142"/>
    </location>
</feature>
<evidence type="ECO:0000256" key="1">
    <source>
        <dbReference type="SAM" id="MobiDB-lite"/>
    </source>
</evidence>
<reference evidence="2 3" key="1">
    <citation type="journal article" date="2019" name="Emerg. Microbes Infect.">
        <title>Comprehensive subspecies identification of 175 nontuberculous mycobacteria species based on 7547 genomic profiles.</title>
        <authorList>
            <person name="Matsumoto Y."/>
            <person name="Kinjo T."/>
            <person name="Motooka D."/>
            <person name="Nabeya D."/>
            <person name="Jung N."/>
            <person name="Uechi K."/>
            <person name="Horii T."/>
            <person name="Iida T."/>
            <person name="Fujita J."/>
            <person name="Nakamura S."/>
        </authorList>
    </citation>
    <scope>NUCLEOTIDE SEQUENCE [LARGE SCALE GENOMIC DNA]</scope>
    <source>
        <strain evidence="2 3">JCM 16018</strain>
    </source>
</reference>
<dbReference type="KEGG" id="mseo:MSEO_20910"/>
<dbReference type="Proteomes" id="UP000466632">
    <property type="component" value="Chromosome"/>
</dbReference>